<keyword evidence="9 10" id="KW-0998">Cell outer membrane</keyword>
<keyword evidence="3 10" id="KW-1134">Transmembrane beta strand</keyword>
<feature type="signal peptide" evidence="12">
    <location>
        <begin position="1"/>
        <end position="27"/>
    </location>
</feature>
<dbReference type="Gene3D" id="2.40.170.20">
    <property type="entry name" value="TonB-dependent receptor, beta-barrel domain"/>
    <property type="match status" value="1"/>
</dbReference>
<dbReference type="GO" id="GO:0006811">
    <property type="term" value="P:monoatomic ion transport"/>
    <property type="evidence" value="ECO:0007669"/>
    <property type="project" value="UniProtKB-KW"/>
</dbReference>
<dbReference type="AlphaFoldDB" id="A0A1I6JNE5"/>
<proteinExistence type="inferred from homology"/>
<dbReference type="GO" id="GO:0015889">
    <property type="term" value="P:cobalamin transport"/>
    <property type="evidence" value="ECO:0007669"/>
    <property type="project" value="TreeGrafter"/>
</dbReference>
<comment type="subcellular location">
    <subcellularLocation>
        <location evidence="1 10">Cell outer membrane</location>
        <topology evidence="1 10">Multi-pass membrane protein</topology>
    </subcellularLocation>
</comment>
<feature type="domain" description="TonB-dependent receptor-like beta-barrel" evidence="13">
    <location>
        <begin position="272"/>
        <end position="584"/>
    </location>
</feature>
<gene>
    <name evidence="15" type="ORF">SAMN05216203_3085</name>
</gene>
<dbReference type="Pfam" id="PF00593">
    <property type="entry name" value="TonB_dep_Rec_b-barrel"/>
    <property type="match status" value="1"/>
</dbReference>
<evidence type="ECO:0000256" key="6">
    <source>
        <dbReference type="ARBA" id="ARBA00023065"/>
    </source>
</evidence>
<keyword evidence="4 10" id="KW-0812">Transmembrane</keyword>
<dbReference type="Gene3D" id="2.170.130.10">
    <property type="entry name" value="TonB-dependent receptor, plug domain"/>
    <property type="match status" value="1"/>
</dbReference>
<evidence type="ECO:0000256" key="8">
    <source>
        <dbReference type="ARBA" id="ARBA00023136"/>
    </source>
</evidence>
<evidence type="ECO:0000256" key="7">
    <source>
        <dbReference type="ARBA" id="ARBA00023077"/>
    </source>
</evidence>
<reference evidence="15 16" key="1">
    <citation type="submission" date="2016-10" db="EMBL/GenBank/DDBJ databases">
        <authorList>
            <person name="de Groot N.N."/>
        </authorList>
    </citation>
    <scope>NUCLEOTIDE SEQUENCE [LARGE SCALE GENOMIC DNA]</scope>
    <source>
        <strain evidence="15 16">CGMCC 1.9167</strain>
    </source>
</reference>
<comment type="similarity">
    <text evidence="10 11">Belongs to the TonB-dependent receptor family.</text>
</comment>
<evidence type="ECO:0000313" key="15">
    <source>
        <dbReference type="EMBL" id="SFR80498.1"/>
    </source>
</evidence>
<evidence type="ECO:0000256" key="11">
    <source>
        <dbReference type="RuleBase" id="RU003357"/>
    </source>
</evidence>
<dbReference type="Pfam" id="PF07715">
    <property type="entry name" value="Plug"/>
    <property type="match status" value="1"/>
</dbReference>
<evidence type="ECO:0000256" key="9">
    <source>
        <dbReference type="ARBA" id="ARBA00023237"/>
    </source>
</evidence>
<dbReference type="Proteomes" id="UP000198644">
    <property type="component" value="Unassembled WGS sequence"/>
</dbReference>
<evidence type="ECO:0000256" key="3">
    <source>
        <dbReference type="ARBA" id="ARBA00022452"/>
    </source>
</evidence>
<dbReference type="PROSITE" id="PS52016">
    <property type="entry name" value="TONB_DEPENDENT_REC_3"/>
    <property type="match status" value="1"/>
</dbReference>
<evidence type="ECO:0000256" key="4">
    <source>
        <dbReference type="ARBA" id="ARBA00022692"/>
    </source>
</evidence>
<organism evidence="15 16">
    <name type="scientific">Marinobacter daqiaonensis</name>
    <dbReference type="NCBI Taxonomy" id="650891"/>
    <lineage>
        <taxon>Bacteria</taxon>
        <taxon>Pseudomonadati</taxon>
        <taxon>Pseudomonadota</taxon>
        <taxon>Gammaproteobacteria</taxon>
        <taxon>Pseudomonadales</taxon>
        <taxon>Marinobacteraceae</taxon>
        <taxon>Marinobacter</taxon>
    </lineage>
</organism>
<evidence type="ECO:0000256" key="1">
    <source>
        <dbReference type="ARBA" id="ARBA00004571"/>
    </source>
</evidence>
<dbReference type="GO" id="GO:0009279">
    <property type="term" value="C:cell outer membrane"/>
    <property type="evidence" value="ECO:0007669"/>
    <property type="project" value="UniProtKB-SubCell"/>
</dbReference>
<name>A0A1I6JNE5_9GAMM</name>
<feature type="domain" description="TonB-dependent receptor plug" evidence="14">
    <location>
        <begin position="56"/>
        <end position="160"/>
    </location>
</feature>
<keyword evidence="8 10" id="KW-0472">Membrane</keyword>
<evidence type="ECO:0000256" key="10">
    <source>
        <dbReference type="PROSITE-ProRule" id="PRU01360"/>
    </source>
</evidence>
<evidence type="ECO:0000259" key="13">
    <source>
        <dbReference type="Pfam" id="PF00593"/>
    </source>
</evidence>
<keyword evidence="16" id="KW-1185">Reference proteome</keyword>
<feature type="chain" id="PRO_5011768355" evidence="12">
    <location>
        <begin position="28"/>
        <end position="616"/>
    </location>
</feature>
<dbReference type="PANTHER" id="PTHR30069:SF53">
    <property type="entry name" value="COLICIN I RECEPTOR-RELATED"/>
    <property type="match status" value="1"/>
</dbReference>
<dbReference type="InterPro" id="IPR000531">
    <property type="entry name" value="Beta-barrel_TonB"/>
</dbReference>
<accession>A0A1I6JNE5</accession>
<keyword evidence="6" id="KW-0406">Ion transport</keyword>
<evidence type="ECO:0000256" key="5">
    <source>
        <dbReference type="ARBA" id="ARBA00022729"/>
    </source>
</evidence>
<evidence type="ECO:0000256" key="2">
    <source>
        <dbReference type="ARBA" id="ARBA00022448"/>
    </source>
</evidence>
<dbReference type="STRING" id="650891.SAMN05216203_3085"/>
<keyword evidence="7 11" id="KW-0798">TonB box</keyword>
<evidence type="ECO:0000313" key="16">
    <source>
        <dbReference type="Proteomes" id="UP000198644"/>
    </source>
</evidence>
<dbReference type="RefSeq" id="WP_227662797.1">
    <property type="nucleotide sequence ID" value="NZ_FOYW01000003.1"/>
</dbReference>
<dbReference type="InterPro" id="IPR039426">
    <property type="entry name" value="TonB-dep_rcpt-like"/>
</dbReference>
<evidence type="ECO:0000256" key="12">
    <source>
        <dbReference type="SAM" id="SignalP"/>
    </source>
</evidence>
<protein>
    <submittedName>
        <fullName evidence="15">Vitamin B12 transporter</fullName>
    </submittedName>
</protein>
<dbReference type="CDD" id="cd01347">
    <property type="entry name" value="ligand_gated_channel"/>
    <property type="match status" value="1"/>
</dbReference>
<sequence>MRVTRIPGVRFLAGPVFTLLPLSAAIAATSDAPDNATPLMEPIVVTATVGPRTVGESLSSVTVLDEDDLDRQNPSSVAEALRGQPGIDVVTNGSFGKSTSVFTRGTGAESTVLLVDGVRLRSATNGSPPWQFVPMELVERMELVRGPRSALYGADAVGGVVQAFTLDPEAGRKGWIEAGAGNFDNQKVSGGASATAGDTRVSLSGLHQDTDGTAIVEDGEDKGFRNTAGVGRVVHTLPNGGEASLVMMQSEGNTEYTGGDTDFMIRTVGVALEAPVSDYWYSRVQLSEARDEQKSHSSGSTSVFDTSTRTARWENTLTAGVHELALGAELQSDEVESTTPFDEDSRNNAAIFSQLRLNFGPTDLQLALRGDDNEAFGRQETGAIALGHQFDRSHRMRMSYGTSFRAPTFNDLYFPSTDYGFFVYEGNPDLAPEKGSSVEVGFSGHYPSWYWDVALYQLDVDNLIQTEQGAVWRPVNVAEARVRGIELASGYEANYWHLAVKASLMDPRDRATDNRLPRRTHQSLRVDLDRELGNWTLGGSAIAKGYRYNDADNTQRLPGYVTFDARAAWRFAPDWTAQFTIENVTDKKYSTARASRTTDYIAAGTTAFASVRYDFN</sequence>
<keyword evidence="2 10" id="KW-0813">Transport</keyword>
<dbReference type="InterPro" id="IPR037066">
    <property type="entry name" value="Plug_dom_sf"/>
</dbReference>
<dbReference type="EMBL" id="FOYW01000003">
    <property type="protein sequence ID" value="SFR80498.1"/>
    <property type="molecule type" value="Genomic_DNA"/>
</dbReference>
<dbReference type="InterPro" id="IPR036942">
    <property type="entry name" value="Beta-barrel_TonB_sf"/>
</dbReference>
<dbReference type="InterPro" id="IPR012910">
    <property type="entry name" value="Plug_dom"/>
</dbReference>
<evidence type="ECO:0000259" key="14">
    <source>
        <dbReference type="Pfam" id="PF07715"/>
    </source>
</evidence>
<dbReference type="SUPFAM" id="SSF56935">
    <property type="entry name" value="Porins"/>
    <property type="match status" value="1"/>
</dbReference>
<keyword evidence="5 12" id="KW-0732">Signal</keyword>
<dbReference type="PANTHER" id="PTHR30069">
    <property type="entry name" value="TONB-DEPENDENT OUTER MEMBRANE RECEPTOR"/>
    <property type="match status" value="1"/>
</dbReference>